<proteinExistence type="predicted"/>
<protein>
    <submittedName>
        <fullName evidence="1">Uncharacterized protein</fullName>
    </submittedName>
</protein>
<keyword evidence="2" id="KW-1185">Reference proteome</keyword>
<dbReference type="KEGG" id="vg:55007375"/>
<name>A0A3G3M6A7_9CAUD</name>
<organism evidence="1 2">
    <name type="scientific">Synechococcus phage S-P4</name>
    <dbReference type="NCBI Taxonomy" id="2484640"/>
    <lineage>
        <taxon>Viruses</taxon>
        <taxon>Duplodnaviria</taxon>
        <taxon>Heunggongvirae</taxon>
        <taxon>Uroviricota</taxon>
        <taxon>Caudoviricetes</taxon>
        <taxon>Pantevenvirales</taxon>
        <taxon>Kyanoviridae</taxon>
        <taxon>Leucotheavirus</taxon>
        <taxon>Leucotheavirus sp4</taxon>
    </lineage>
</organism>
<accession>A0A3G3M6A7</accession>
<dbReference type="Proteomes" id="UP000281181">
    <property type="component" value="Segment"/>
</dbReference>
<dbReference type="RefSeq" id="YP_009816141.1">
    <property type="nucleotide sequence ID" value="NC_048102.1"/>
</dbReference>
<sequence>MDLKQDYLAKPLYDELALMFDEGNYQWYYQKETGLYMHTLYDRDMVQSDSFQVIDQIFRKRCTARAWTSAYVQALAKRTKKDSGLVINEPRVGEYTAVFYLTTCNAKTKIGDEKFEFVGNQIVEFSATESYSHESFTDDSDRAVILTLNYF</sequence>
<dbReference type="EMBL" id="MH920639">
    <property type="protein sequence ID" value="AYR01956.1"/>
    <property type="molecule type" value="Genomic_DNA"/>
</dbReference>
<reference evidence="1 2" key="1">
    <citation type="submission" date="2018-09" db="EMBL/GenBank/DDBJ databases">
        <authorList>
            <person name="You S."/>
        </authorList>
    </citation>
    <scope>NUCLEOTIDE SEQUENCE [LARGE SCALE GENOMIC DNA]</scope>
</reference>
<evidence type="ECO:0000313" key="1">
    <source>
        <dbReference type="EMBL" id="AYR01956.1"/>
    </source>
</evidence>
<evidence type="ECO:0000313" key="2">
    <source>
        <dbReference type="Proteomes" id="UP000281181"/>
    </source>
</evidence>
<dbReference type="GeneID" id="55007375"/>